<reference evidence="9 10" key="1">
    <citation type="journal article" date="2015" name="Fungal Genet. Biol.">
        <title>Evolution of novel wood decay mechanisms in Agaricales revealed by the genome sequences of Fistulina hepatica and Cylindrobasidium torrendii.</title>
        <authorList>
            <person name="Floudas D."/>
            <person name="Held B.W."/>
            <person name="Riley R."/>
            <person name="Nagy L.G."/>
            <person name="Koehler G."/>
            <person name="Ransdell A.S."/>
            <person name="Younus H."/>
            <person name="Chow J."/>
            <person name="Chiniquy J."/>
            <person name="Lipzen A."/>
            <person name="Tritt A."/>
            <person name="Sun H."/>
            <person name="Haridas S."/>
            <person name="LaButti K."/>
            <person name="Ohm R.A."/>
            <person name="Kues U."/>
            <person name="Blanchette R.A."/>
            <person name="Grigoriev I.V."/>
            <person name="Minto R.E."/>
            <person name="Hibbett D.S."/>
        </authorList>
    </citation>
    <scope>NUCLEOTIDE SEQUENCE [LARGE SCALE GENOMIC DNA]</scope>
    <source>
        <strain evidence="9 10">FP15055 ss-10</strain>
    </source>
</reference>
<dbReference type="Pfam" id="PF00168">
    <property type="entry name" value="C2"/>
    <property type="match status" value="5"/>
</dbReference>
<dbReference type="GO" id="GO:0006869">
    <property type="term" value="P:lipid transport"/>
    <property type="evidence" value="ECO:0007669"/>
    <property type="project" value="UniProtKB-KW"/>
</dbReference>
<organism evidence="9 10">
    <name type="scientific">Cylindrobasidium torrendii FP15055 ss-10</name>
    <dbReference type="NCBI Taxonomy" id="1314674"/>
    <lineage>
        <taxon>Eukaryota</taxon>
        <taxon>Fungi</taxon>
        <taxon>Dikarya</taxon>
        <taxon>Basidiomycota</taxon>
        <taxon>Agaricomycotina</taxon>
        <taxon>Agaricomycetes</taxon>
        <taxon>Agaricomycetidae</taxon>
        <taxon>Agaricales</taxon>
        <taxon>Marasmiineae</taxon>
        <taxon>Physalacriaceae</taxon>
        <taxon>Cylindrobasidium</taxon>
    </lineage>
</organism>
<dbReference type="InterPro" id="IPR052455">
    <property type="entry name" value="Tricalbin_domain"/>
</dbReference>
<dbReference type="GO" id="GO:0061817">
    <property type="term" value="P:endoplasmic reticulum-plasma membrane tethering"/>
    <property type="evidence" value="ECO:0007669"/>
    <property type="project" value="InterPro"/>
</dbReference>
<dbReference type="CDD" id="cd04044">
    <property type="entry name" value="C2A_Tricalbin-like"/>
    <property type="match status" value="1"/>
</dbReference>
<feature type="region of interest" description="Disordered" evidence="6">
    <location>
        <begin position="53"/>
        <end position="74"/>
    </location>
</feature>
<dbReference type="InterPro" id="IPR000008">
    <property type="entry name" value="C2_dom"/>
</dbReference>
<feature type="region of interest" description="Disordered" evidence="6">
    <location>
        <begin position="810"/>
        <end position="876"/>
    </location>
</feature>
<sequence length="1404" mass="154050">MGPSINERATDKDDSTAPLIIEEHLNTVHAGSPLTMTKPAVADTDFSLEPNEAATKSDSMNDLTHSTAPPGGFDTTVRRDCTTVGWHQLAAAARKDGALETFISEHYYGEWFHNAGIILTAVLVTYILGRLNIGVGSLFIVSAFCSTAYSTSIRRTRRNARDDIRRELVKTRMESEAESAHWINNFMDRFWPIYEPVLSASIVESVDQTLATSAPGFVDFMRLSTFTLGNKAPRIDAVHTFPRTEEDIVVMDWGFSFTPKDLSDMTPNEAADKVNPKVVLSVRVKGITFPILVEDITFSGRMRVRMKLMPGFPHVQTVDIAFLEKPVIDYVLKPLGGETFGFDIANIPGMSSSIRDMTHATLGPMMYSPNTYTLNVQQMFSGEPADSAIGVLQVTVHSARGIKGTKIGGGTPDPYVGLSLNHGTELARTKYKANTFNPTWSETKFVPVSSLGQVLDLDLWDYNDHRKNSHLGTVQYDLRPLLEDATQDGLASTVTKDGRERGELRYDVSFFPVLRPEDGEDVADTTVGIVRLNIHQAKDLDPSSSINPAAFVYVDDSRAPNHRTRTLKHTNKPVWESSHEYICSHRSESRITIQIQDDDKRIGWVTLGLEDVLSATTSGAVDWFCLEGGVGKVRLSAEWKPLNMAGSLHGAERYTPPIGVVRLFVEKATDVKNVEGALGGKSDPYTRVQVANVTLGRTEVINNNLNPVWKQFIYIPVHTLKETLLLECMDYQHLTKDRSLGSIELRVADLAVESDEDTMKFPYKSTGTKTAADPLRQDESGEFKGLLHYRAEFVPAMKLKGLKFDGAANEIDQVDPNQDADGGDATDDEDGEVVGRPAVATHLDAVETNSDGASSRASTTVYDGSQNGDDAEGADQEGIAKEEDTGLEMSIEELLSQPSGIIIFNVMSGELSKKARVEVLLDNGYWPCFATTRARGKKMQWNYTGEGFVKELDFGQVWLRLNEADEGEKDDIIGQWRGDAKVFLRAAMEGPQTYTLTSEDCDRVSTVTLEARYVPVPVTLEARESVNNQGTLRMTVLRARDLPAVDRSGTSDPFTVVTINDQKVFKSQTKKKTLNPHWNEDFTAVVSSRVDAECVIEVWDWNQIEQAESLGSASINLAELEPFQSVERDINLTLASAEHSGKSRVRVRLLFQPGMVIKSRRRTSTFSSAGRAMTTTMTTIGGLPLHAGKGVIRGLTGLVMRRPKEARTPAVPPSLPPGQASHPARPGQSASSLHLTASGSNFIGVGSLKVTALNAKDFAVEEARPYLKMRLGNEEFKTTSPNGKTAMPEWNESFSFATVRGTSKLHISLFDHRALGKDAPLGEGEVDIGRHISSAGSAASSKSADVLCELQGGQGLVRLRLELEDKPPVSQPEAKSQAPTRRLPVHMPSSLGRLAHVPRALGHM</sequence>
<protein>
    <recommendedName>
        <fullName evidence="11">Tricalbin</fullName>
    </recommendedName>
</protein>
<dbReference type="EMBL" id="KN880510">
    <property type="protein sequence ID" value="KIY68099.1"/>
    <property type="molecule type" value="Genomic_DNA"/>
</dbReference>
<dbReference type="Pfam" id="PF25669">
    <property type="entry name" value="SMP_MUG190-like"/>
    <property type="match status" value="2"/>
</dbReference>
<dbReference type="OrthoDB" id="1029639at2759"/>
<evidence type="ECO:0000256" key="3">
    <source>
        <dbReference type="ARBA" id="ARBA00023055"/>
    </source>
</evidence>
<dbReference type="InterPro" id="IPR037761">
    <property type="entry name" value="C2A_Tricalbin"/>
</dbReference>
<evidence type="ECO:0000256" key="4">
    <source>
        <dbReference type="ARBA" id="ARBA00023121"/>
    </source>
</evidence>
<dbReference type="PROSITE" id="PS51847">
    <property type="entry name" value="SMP"/>
    <property type="match status" value="1"/>
</dbReference>
<dbReference type="SUPFAM" id="SSF49562">
    <property type="entry name" value="C2 domain (Calcium/lipid-binding domain, CaLB)"/>
    <property type="match status" value="5"/>
</dbReference>
<name>A0A0D7BD57_9AGAR</name>
<dbReference type="InterPro" id="IPR035892">
    <property type="entry name" value="C2_domain_sf"/>
</dbReference>
<feature type="compositionally biased region" description="Polar residues" evidence="6">
    <location>
        <begin position="54"/>
        <end position="67"/>
    </location>
</feature>
<evidence type="ECO:0000256" key="5">
    <source>
        <dbReference type="ARBA" id="ARBA00023136"/>
    </source>
</evidence>
<dbReference type="CDD" id="cd21678">
    <property type="entry name" value="SMP_TCB"/>
    <property type="match status" value="1"/>
</dbReference>
<feature type="compositionally biased region" description="Acidic residues" evidence="6">
    <location>
        <begin position="821"/>
        <end position="832"/>
    </location>
</feature>
<dbReference type="SMART" id="SM00239">
    <property type="entry name" value="C2"/>
    <property type="match status" value="5"/>
</dbReference>
<dbReference type="InterPro" id="IPR037762">
    <property type="entry name" value="C2C_Tricalbin"/>
</dbReference>
<dbReference type="Gene3D" id="2.60.40.150">
    <property type="entry name" value="C2 domain"/>
    <property type="match status" value="5"/>
</dbReference>
<feature type="domain" description="C2" evidence="7">
    <location>
        <begin position="370"/>
        <end position="491"/>
    </location>
</feature>
<feature type="compositionally biased region" description="Polar residues" evidence="6">
    <location>
        <begin position="847"/>
        <end position="868"/>
    </location>
</feature>
<feature type="domain" description="SMP-LTD" evidence="8">
    <location>
        <begin position="176"/>
        <end position="377"/>
    </location>
</feature>
<keyword evidence="10" id="KW-1185">Reference proteome</keyword>
<keyword evidence="4" id="KW-0446">Lipid-binding</keyword>
<dbReference type="PROSITE" id="PS50004">
    <property type="entry name" value="C2"/>
    <property type="match status" value="5"/>
</dbReference>
<feature type="domain" description="C2" evidence="7">
    <location>
        <begin position="500"/>
        <end position="637"/>
    </location>
</feature>
<dbReference type="CDD" id="cd04045">
    <property type="entry name" value="C2C_Tricalbin-like"/>
    <property type="match status" value="1"/>
</dbReference>
<dbReference type="InterPro" id="IPR037756">
    <property type="entry name" value="C2D_Tricalbin"/>
</dbReference>
<gene>
    <name evidence="9" type="ORF">CYLTODRAFT_395974</name>
</gene>
<feature type="domain" description="C2" evidence="7">
    <location>
        <begin position="1225"/>
        <end position="1341"/>
    </location>
</feature>
<keyword evidence="2" id="KW-0813">Transport</keyword>
<evidence type="ECO:0000259" key="8">
    <source>
        <dbReference type="PROSITE" id="PS51847"/>
    </source>
</evidence>
<evidence type="ECO:0000259" key="7">
    <source>
        <dbReference type="PROSITE" id="PS50004"/>
    </source>
</evidence>
<feature type="region of interest" description="Disordered" evidence="6">
    <location>
        <begin position="1204"/>
        <end position="1233"/>
    </location>
</feature>
<dbReference type="CDD" id="cd00030">
    <property type="entry name" value="C2"/>
    <property type="match status" value="1"/>
</dbReference>
<evidence type="ECO:0000256" key="1">
    <source>
        <dbReference type="ARBA" id="ARBA00004370"/>
    </source>
</evidence>
<dbReference type="Proteomes" id="UP000054007">
    <property type="component" value="Unassembled WGS sequence"/>
</dbReference>
<evidence type="ECO:0000313" key="9">
    <source>
        <dbReference type="EMBL" id="KIY68099.1"/>
    </source>
</evidence>
<dbReference type="InterPro" id="IPR031468">
    <property type="entry name" value="SMP_LBD"/>
</dbReference>
<dbReference type="InterPro" id="IPR056910">
    <property type="entry name" value="TCB1-3_C2"/>
</dbReference>
<keyword evidence="5" id="KW-0472">Membrane</keyword>
<dbReference type="STRING" id="1314674.A0A0D7BD57"/>
<dbReference type="Pfam" id="PF24920">
    <property type="entry name" value="C2_TCB1"/>
    <property type="match status" value="1"/>
</dbReference>
<accession>A0A0D7BD57</accession>
<dbReference type="GO" id="GO:0016020">
    <property type="term" value="C:membrane"/>
    <property type="evidence" value="ECO:0007669"/>
    <property type="project" value="UniProtKB-SubCell"/>
</dbReference>
<evidence type="ECO:0000256" key="6">
    <source>
        <dbReference type="SAM" id="MobiDB-lite"/>
    </source>
</evidence>
<dbReference type="PANTHER" id="PTHR46980">
    <property type="entry name" value="TRICALBIN-1-RELATED"/>
    <property type="match status" value="1"/>
</dbReference>
<feature type="domain" description="C2" evidence="7">
    <location>
        <begin position="644"/>
        <end position="763"/>
    </location>
</feature>
<evidence type="ECO:0000313" key="10">
    <source>
        <dbReference type="Proteomes" id="UP000054007"/>
    </source>
</evidence>
<keyword evidence="3" id="KW-0445">Lipid transport</keyword>
<dbReference type="GO" id="GO:0008289">
    <property type="term" value="F:lipid binding"/>
    <property type="evidence" value="ECO:0007669"/>
    <property type="project" value="UniProtKB-KW"/>
</dbReference>
<feature type="region of interest" description="Disordered" evidence="6">
    <location>
        <begin position="1363"/>
        <end position="1404"/>
    </location>
</feature>
<comment type="subcellular location">
    <subcellularLocation>
        <location evidence="1">Membrane</location>
    </subcellularLocation>
</comment>
<dbReference type="CDD" id="cd04040">
    <property type="entry name" value="C2D_Tricalbin-like"/>
    <property type="match status" value="1"/>
</dbReference>
<proteinExistence type="predicted"/>
<evidence type="ECO:0008006" key="11">
    <source>
        <dbReference type="Google" id="ProtNLM"/>
    </source>
</evidence>
<dbReference type="PANTHER" id="PTHR46980:SF2">
    <property type="entry name" value="TRICALBIN-1-RELATED"/>
    <property type="match status" value="1"/>
</dbReference>
<evidence type="ECO:0000256" key="2">
    <source>
        <dbReference type="ARBA" id="ARBA00022448"/>
    </source>
</evidence>
<feature type="domain" description="C2" evidence="7">
    <location>
        <begin position="1012"/>
        <end position="1130"/>
    </location>
</feature>